<feature type="non-terminal residue" evidence="1">
    <location>
        <position position="1"/>
    </location>
</feature>
<evidence type="ECO:0000313" key="1">
    <source>
        <dbReference type="EMBL" id="CAF3917087.1"/>
    </source>
</evidence>
<dbReference type="AlphaFoldDB" id="A0A819IJ49"/>
<proteinExistence type="predicted"/>
<reference evidence="1" key="1">
    <citation type="submission" date="2021-02" db="EMBL/GenBank/DDBJ databases">
        <authorList>
            <person name="Nowell W R."/>
        </authorList>
    </citation>
    <scope>NUCLEOTIDE SEQUENCE</scope>
</reference>
<name>A0A819IJ49_9BILA</name>
<organism evidence="1 2">
    <name type="scientific">Adineta steineri</name>
    <dbReference type="NCBI Taxonomy" id="433720"/>
    <lineage>
        <taxon>Eukaryota</taxon>
        <taxon>Metazoa</taxon>
        <taxon>Spiralia</taxon>
        <taxon>Gnathifera</taxon>
        <taxon>Rotifera</taxon>
        <taxon>Eurotatoria</taxon>
        <taxon>Bdelloidea</taxon>
        <taxon>Adinetida</taxon>
        <taxon>Adinetidae</taxon>
        <taxon>Adineta</taxon>
    </lineage>
</organism>
<comment type="caution">
    <text evidence="1">The sequence shown here is derived from an EMBL/GenBank/DDBJ whole genome shotgun (WGS) entry which is preliminary data.</text>
</comment>
<accession>A0A819IJ49</accession>
<sequence length="371" mass="42848">MRIFRRAYYISVCAETISLIHPIPFLDFCLKATPMEISSEVKDVIVRLVIPESNRFYYILEGIDAHKRFYSPNGIKLHLALFDEFEKCNGCFDCGEVSYIKILLHTSSPIATNRTAPFIYIYLLSQDNLNKYSLNQFTLHVQEPIFTSEGAVIQQVQGVQSGRCNQDLIESFNELAAYYAQMAIKDLDLNQIHHPLLNACRSLASTLHSEQVTWHSTQLRLIQLFERFPRLKPFLIALNKYGLHLKDILSGEKTGLDIFVGDEEIAQTFQQVKTLLSAIKTQQIFHSICQHLQLQYERQTKDDNSFENYRLRIFWLTDSDCSDVLPILDLLLNLSPQTGLLIDLHYADSNPIQLANAQLRLIQLFERFPRL</sequence>
<dbReference type="EMBL" id="CAJOAY010002063">
    <property type="protein sequence ID" value="CAF3917087.1"/>
    <property type="molecule type" value="Genomic_DNA"/>
</dbReference>
<evidence type="ECO:0000313" key="2">
    <source>
        <dbReference type="Proteomes" id="UP000663881"/>
    </source>
</evidence>
<dbReference type="Proteomes" id="UP000663881">
    <property type="component" value="Unassembled WGS sequence"/>
</dbReference>
<gene>
    <name evidence="1" type="ORF">OKA104_LOCUS25048</name>
</gene>
<protein>
    <submittedName>
        <fullName evidence="1">Uncharacterized protein</fullName>
    </submittedName>
</protein>